<dbReference type="InterPro" id="IPR023484">
    <property type="entry name" value="TFIIB_arc"/>
</dbReference>
<keyword evidence="4 7" id="KW-0805">Transcription regulation</keyword>
<comment type="function">
    <text evidence="6 7">Stabilizes TBP binding to an archaeal box-A promoter. Also responsible for recruiting RNA polymerase II to the pre-initiation complex (DNA-TBP-TFIIB).</text>
</comment>
<comment type="similarity">
    <text evidence="1 7">Belongs to the TFIIB family.</text>
</comment>
<dbReference type="Gene3D" id="1.10.472.10">
    <property type="entry name" value="Cyclin-like"/>
    <property type="match status" value="1"/>
</dbReference>
<evidence type="ECO:0000256" key="7">
    <source>
        <dbReference type="HAMAP-Rule" id="MF_00383"/>
    </source>
</evidence>
<dbReference type="GO" id="GO:0017025">
    <property type="term" value="F:TBP-class protein binding"/>
    <property type="evidence" value="ECO:0007669"/>
    <property type="project" value="InterPro"/>
</dbReference>
<dbReference type="Pfam" id="PF00382">
    <property type="entry name" value="TFIIB"/>
    <property type="match status" value="2"/>
</dbReference>
<evidence type="ECO:0000256" key="1">
    <source>
        <dbReference type="ARBA" id="ARBA00010857"/>
    </source>
</evidence>
<dbReference type="GO" id="GO:0097550">
    <property type="term" value="C:transcription preinitiation complex"/>
    <property type="evidence" value="ECO:0007669"/>
    <property type="project" value="TreeGrafter"/>
</dbReference>
<dbReference type="InterPro" id="IPR023486">
    <property type="entry name" value="TFIIB_CS"/>
</dbReference>
<feature type="binding site" evidence="7">
    <location>
        <position position="19"/>
    </location>
    <ligand>
        <name>Zn(2+)</name>
        <dbReference type="ChEBI" id="CHEBI:29105"/>
    </ligand>
</feature>
<accession>A0A075G310</accession>
<evidence type="ECO:0000256" key="4">
    <source>
        <dbReference type="ARBA" id="ARBA00023015"/>
    </source>
</evidence>
<feature type="domain" description="TFIIB-type" evidence="9">
    <location>
        <begin position="12"/>
        <end position="43"/>
    </location>
</feature>
<protein>
    <recommendedName>
        <fullName evidence="2 7">Transcription initiation factor IIB</fullName>
        <shortName evidence="7">TFIIB</shortName>
    </recommendedName>
</protein>
<evidence type="ECO:0000256" key="3">
    <source>
        <dbReference type="ARBA" id="ARBA00022737"/>
    </source>
</evidence>
<keyword evidence="7" id="KW-0479">Metal-binding</keyword>
<proteinExistence type="inferred from homology"/>
<dbReference type="PRINTS" id="PR00685">
    <property type="entry name" value="TIFACTORIIB"/>
</dbReference>
<keyword evidence="3 7" id="KW-0677">Repeat</keyword>
<dbReference type="FunFam" id="1.10.472.170:FF:000001">
    <property type="entry name" value="Transcription initiation factor IIB"/>
    <property type="match status" value="1"/>
</dbReference>
<dbReference type="GO" id="GO:0008270">
    <property type="term" value="F:zinc ion binding"/>
    <property type="evidence" value="ECO:0007669"/>
    <property type="project" value="UniProtKB-UniRule"/>
</dbReference>
<feature type="repeat" description="2" evidence="7">
    <location>
        <begin position="223"/>
        <end position="304"/>
    </location>
</feature>
<feature type="binding site" evidence="7">
    <location>
        <position position="38"/>
    </location>
    <ligand>
        <name>Zn(2+)</name>
        <dbReference type="ChEBI" id="CHEBI:29105"/>
    </ligand>
</feature>
<evidence type="ECO:0000313" key="10">
    <source>
        <dbReference type="EMBL" id="AIE98430.1"/>
    </source>
</evidence>
<dbReference type="PROSITE" id="PS51134">
    <property type="entry name" value="ZF_TFIIB"/>
    <property type="match status" value="1"/>
</dbReference>
<dbReference type="AlphaFoldDB" id="A0A075G310"/>
<keyword evidence="5 7" id="KW-0804">Transcription</keyword>
<keyword evidence="8" id="KW-0863">Zinc-finger</keyword>
<dbReference type="InterPro" id="IPR013763">
    <property type="entry name" value="Cyclin-like_dom"/>
</dbReference>
<dbReference type="SUPFAM" id="SSF57783">
    <property type="entry name" value="Zinc beta-ribbon"/>
    <property type="match status" value="1"/>
</dbReference>
<evidence type="ECO:0000256" key="2">
    <source>
        <dbReference type="ARBA" id="ARBA00013932"/>
    </source>
</evidence>
<dbReference type="PANTHER" id="PTHR11618">
    <property type="entry name" value="TRANSCRIPTION INITIATION FACTOR IIB-RELATED"/>
    <property type="match status" value="1"/>
</dbReference>
<feature type="binding site" evidence="7">
    <location>
        <position position="35"/>
    </location>
    <ligand>
        <name>Zn(2+)</name>
        <dbReference type="ChEBI" id="CHEBI:29105"/>
    </ligand>
</feature>
<organism evidence="10">
    <name type="scientific">uncultured marine thaumarchaeote KM3_05_H01</name>
    <dbReference type="NCBI Taxonomy" id="1455971"/>
    <lineage>
        <taxon>Archaea</taxon>
        <taxon>Nitrososphaerota</taxon>
        <taxon>environmental samples</taxon>
    </lineage>
</organism>
<dbReference type="FunFam" id="1.10.472.10:FF:000023">
    <property type="entry name" value="Transcription initiation factor IIB"/>
    <property type="match status" value="1"/>
</dbReference>
<dbReference type="Pfam" id="PF08271">
    <property type="entry name" value="Zn_Ribbon_TF"/>
    <property type="match status" value="1"/>
</dbReference>
<reference evidence="10" key="1">
    <citation type="journal article" date="2014" name="Genome Biol. Evol.">
        <title>Pangenome evidence for extensive interdomain horizontal transfer affecting lineage core and shell genes in uncultured planktonic thaumarchaeota and euryarchaeota.</title>
        <authorList>
            <person name="Deschamps P."/>
            <person name="Zivanovic Y."/>
            <person name="Moreira D."/>
            <person name="Rodriguez-Valera F."/>
            <person name="Lopez-Garcia P."/>
        </authorList>
    </citation>
    <scope>NUCLEOTIDE SEQUENCE</scope>
</reference>
<evidence type="ECO:0000256" key="8">
    <source>
        <dbReference type="PROSITE-ProRule" id="PRU00469"/>
    </source>
</evidence>
<dbReference type="InterPro" id="IPR036915">
    <property type="entry name" value="Cyclin-like_sf"/>
</dbReference>
<dbReference type="GO" id="GO:0070897">
    <property type="term" value="P:transcription preinitiation complex assembly"/>
    <property type="evidence" value="ECO:0007669"/>
    <property type="project" value="InterPro"/>
</dbReference>
<dbReference type="CDD" id="cd20550">
    <property type="entry name" value="CYCLIN_TFIIB_archaea_like_rpt2"/>
    <property type="match status" value="1"/>
</dbReference>
<dbReference type="InterPro" id="IPR013137">
    <property type="entry name" value="Znf_TFIIB"/>
</dbReference>
<evidence type="ECO:0000259" key="9">
    <source>
        <dbReference type="PROSITE" id="PS51134"/>
    </source>
</evidence>
<dbReference type="GO" id="GO:0003700">
    <property type="term" value="F:DNA-binding transcription factor activity"/>
    <property type="evidence" value="ECO:0007669"/>
    <property type="project" value="UniProtKB-UniRule"/>
</dbReference>
<dbReference type="SUPFAM" id="SSF47954">
    <property type="entry name" value="Cyclin-like"/>
    <property type="match status" value="2"/>
</dbReference>
<feature type="binding site" evidence="7">
    <location>
        <position position="16"/>
    </location>
    <ligand>
        <name>Zn(2+)</name>
        <dbReference type="ChEBI" id="CHEBI:29105"/>
    </ligand>
</feature>
<keyword evidence="7" id="KW-0862">Zinc</keyword>
<feature type="repeat" description="1" evidence="7">
    <location>
        <begin position="129"/>
        <end position="212"/>
    </location>
</feature>
<dbReference type="InterPro" id="IPR013150">
    <property type="entry name" value="TFIIB_cyclin"/>
</dbReference>
<gene>
    <name evidence="10" type="primary">GTF2B</name>
    <name evidence="10" type="synonym">SUA7</name>
    <name evidence="7 10" type="synonym">tfb</name>
    <name evidence="10" type="synonym">TFIIB</name>
</gene>
<dbReference type="SMART" id="SM00385">
    <property type="entry name" value="CYCLIN"/>
    <property type="match status" value="2"/>
</dbReference>
<dbReference type="PANTHER" id="PTHR11618:SF13">
    <property type="entry name" value="TRANSCRIPTION INITIATION FACTOR IIB"/>
    <property type="match status" value="1"/>
</dbReference>
<dbReference type="PROSITE" id="PS00782">
    <property type="entry name" value="TFIIB"/>
    <property type="match status" value="2"/>
</dbReference>
<sequence>MTDKTVKGTRSPKEKCPRCVKGKLVTDNESGEMFCSKCGFVLSEKLQEAGPEWRSFTQDEHGDRARAGAPTSLTMHDMGLATIINPANKDASGRPLTSSMKSTIERLRTWDSRSQVHEPVDRNFRQAFSELNRLKDKLAISDAVIEKSAYIYRKALDKGLVRGRSISALMASALYAACRDTETPRNLKDVEQAANIKRKDIARCYRLLVKELDLKMPVTDSVQCVARIASKIGIQEKTKRSAIKVLRTAQENEVSAGKDPMGLAAAALYLACVKHGEDKTQRDIAEAANVTEVTIRNRYKGLRESFTL</sequence>
<dbReference type="EMBL" id="KF900535">
    <property type="protein sequence ID" value="AIE98430.1"/>
    <property type="molecule type" value="Genomic_DNA"/>
</dbReference>
<dbReference type="HAMAP" id="MF_00383">
    <property type="entry name" value="TF2B_arch"/>
    <property type="match status" value="1"/>
</dbReference>
<dbReference type="InterPro" id="IPR000812">
    <property type="entry name" value="TFIIB"/>
</dbReference>
<dbReference type="Gene3D" id="1.10.472.170">
    <property type="match status" value="1"/>
</dbReference>
<evidence type="ECO:0000256" key="6">
    <source>
        <dbReference type="ARBA" id="ARBA00053882"/>
    </source>
</evidence>
<evidence type="ECO:0000256" key="5">
    <source>
        <dbReference type="ARBA" id="ARBA00023163"/>
    </source>
</evidence>
<name>A0A075G310_9ARCH</name>